<evidence type="ECO:0000256" key="2">
    <source>
        <dbReference type="ARBA" id="ARBA00022694"/>
    </source>
</evidence>
<evidence type="ECO:0000313" key="9">
    <source>
        <dbReference type="EMBL" id="TDU32503.1"/>
    </source>
</evidence>
<feature type="active site" description="Nucleophile" evidence="4 5">
    <location>
        <position position="52"/>
    </location>
</feature>
<dbReference type="GO" id="GO:0003723">
    <property type="term" value="F:RNA binding"/>
    <property type="evidence" value="ECO:0007669"/>
    <property type="project" value="InterPro"/>
</dbReference>
<dbReference type="Gene3D" id="3.30.70.660">
    <property type="entry name" value="Pseudouridine synthase I, catalytic domain, C-terminal subdomain"/>
    <property type="match status" value="1"/>
</dbReference>
<dbReference type="Pfam" id="PF01416">
    <property type="entry name" value="PseudoU_synth_1"/>
    <property type="match status" value="2"/>
</dbReference>
<evidence type="ECO:0000256" key="5">
    <source>
        <dbReference type="PIRSR" id="PIRSR001430-1"/>
    </source>
</evidence>
<evidence type="ECO:0000256" key="3">
    <source>
        <dbReference type="ARBA" id="ARBA00023235"/>
    </source>
</evidence>
<dbReference type="CDD" id="cd02570">
    <property type="entry name" value="PseudoU_synth_EcTruA"/>
    <property type="match status" value="1"/>
</dbReference>
<dbReference type="InterPro" id="IPR020097">
    <property type="entry name" value="PsdUridine_synth_TruA_a/b_dom"/>
</dbReference>
<dbReference type="InterPro" id="IPR001406">
    <property type="entry name" value="PsdUridine_synth_TruA"/>
</dbReference>
<dbReference type="OrthoDB" id="9811823at2"/>
<evidence type="ECO:0000259" key="8">
    <source>
        <dbReference type="Pfam" id="PF01416"/>
    </source>
</evidence>
<reference evidence="9 10" key="1">
    <citation type="submission" date="2019-03" db="EMBL/GenBank/DDBJ databases">
        <title>Genomic Encyclopedia of Type Strains, Phase IV (KMG-IV): sequencing the most valuable type-strain genomes for metagenomic binning, comparative biology and taxonomic classification.</title>
        <authorList>
            <person name="Goeker M."/>
        </authorList>
    </citation>
    <scope>NUCLEOTIDE SEQUENCE [LARGE SCALE GENOMIC DNA]</scope>
    <source>
        <strain evidence="9 10">DSM 26377</strain>
    </source>
</reference>
<feature type="domain" description="Pseudouridine synthase I TruA alpha/beta" evidence="8">
    <location>
        <begin position="8"/>
        <end position="103"/>
    </location>
</feature>
<dbReference type="SUPFAM" id="SSF55120">
    <property type="entry name" value="Pseudouridine synthase"/>
    <property type="match status" value="1"/>
</dbReference>
<comment type="subunit">
    <text evidence="4">Homodimer.</text>
</comment>
<comment type="similarity">
    <text evidence="1 4 7">Belongs to the tRNA pseudouridine synthase TruA family.</text>
</comment>
<name>A0A4R7PE79_9GAMM</name>
<accession>A0A4R7PE79</accession>
<comment type="catalytic activity">
    <reaction evidence="4 7">
        <text>uridine(38/39/40) in tRNA = pseudouridine(38/39/40) in tRNA</text>
        <dbReference type="Rhea" id="RHEA:22376"/>
        <dbReference type="Rhea" id="RHEA-COMP:10085"/>
        <dbReference type="Rhea" id="RHEA-COMP:10087"/>
        <dbReference type="ChEBI" id="CHEBI:65314"/>
        <dbReference type="ChEBI" id="CHEBI:65315"/>
        <dbReference type="EC" id="5.4.99.12"/>
    </reaction>
</comment>
<keyword evidence="2 4" id="KW-0819">tRNA processing</keyword>
<feature type="domain" description="Pseudouridine synthase I TruA alpha/beta" evidence="8">
    <location>
        <begin position="143"/>
        <end position="245"/>
    </location>
</feature>
<dbReference type="PANTHER" id="PTHR11142">
    <property type="entry name" value="PSEUDOURIDYLATE SYNTHASE"/>
    <property type="match status" value="1"/>
</dbReference>
<dbReference type="PANTHER" id="PTHR11142:SF0">
    <property type="entry name" value="TRNA PSEUDOURIDINE SYNTHASE-LIKE 1"/>
    <property type="match status" value="1"/>
</dbReference>
<dbReference type="PIRSF" id="PIRSF001430">
    <property type="entry name" value="tRNA_psdUrid_synth"/>
    <property type="match status" value="1"/>
</dbReference>
<evidence type="ECO:0000256" key="4">
    <source>
        <dbReference type="HAMAP-Rule" id="MF_00171"/>
    </source>
</evidence>
<gene>
    <name evidence="4" type="primary">truA</name>
    <name evidence="9" type="ORF">DFR24_1901</name>
</gene>
<keyword evidence="3 4" id="KW-0413">Isomerase</keyword>
<dbReference type="EMBL" id="SOBT01000008">
    <property type="protein sequence ID" value="TDU32503.1"/>
    <property type="molecule type" value="Genomic_DNA"/>
</dbReference>
<dbReference type="NCBIfam" id="TIGR00071">
    <property type="entry name" value="hisT_truA"/>
    <property type="match status" value="1"/>
</dbReference>
<comment type="caution">
    <text evidence="9">The sequence shown here is derived from an EMBL/GenBank/DDBJ whole genome shotgun (WGS) entry which is preliminary data.</text>
</comment>
<dbReference type="GO" id="GO:0031119">
    <property type="term" value="P:tRNA pseudouridine synthesis"/>
    <property type="evidence" value="ECO:0007669"/>
    <property type="project" value="UniProtKB-UniRule"/>
</dbReference>
<feature type="binding site" evidence="4 6">
    <location>
        <position position="110"/>
    </location>
    <ligand>
        <name>substrate</name>
    </ligand>
</feature>
<comment type="caution">
    <text evidence="4">Lacks conserved residue(s) required for the propagation of feature annotation.</text>
</comment>
<sequence length="259" mass="29044">MSRWAAGVEYLGSSFSGWQAQPHAPSVQAELEKALSRVADHLVQTVAAGRTDAGVHGFHQVVHFDSDARRTPHAWLLGVNTNLHEHVALRWVQPIRDDFHARFSARARAYRYVIHNARFRSALLEGRAAWVAWQLDAEAMHRAAQVLIGELDFSAFRDAECQSRTPMRNVHSIRVRRQGLFVVVDVRANAFLHHMVRNIVGSLCDVGSGKRPETWIGEVLASRQRTHAGMNAPAAGLYFVDVEYPSEFAVPVAPDFWLP</sequence>
<dbReference type="InterPro" id="IPR020095">
    <property type="entry name" value="PsdUridine_synth_TruA_C"/>
</dbReference>
<dbReference type="Gene3D" id="3.30.70.580">
    <property type="entry name" value="Pseudouridine synthase I, catalytic domain, N-terminal subdomain"/>
    <property type="match status" value="1"/>
</dbReference>
<organism evidence="9 10">
    <name type="scientific">Panacagrimonas perspica</name>
    <dbReference type="NCBI Taxonomy" id="381431"/>
    <lineage>
        <taxon>Bacteria</taxon>
        <taxon>Pseudomonadati</taxon>
        <taxon>Pseudomonadota</taxon>
        <taxon>Gammaproteobacteria</taxon>
        <taxon>Nevskiales</taxon>
        <taxon>Nevskiaceae</taxon>
        <taxon>Panacagrimonas</taxon>
    </lineage>
</organism>
<dbReference type="InterPro" id="IPR020094">
    <property type="entry name" value="TruA/RsuA/RluB/E/F_N"/>
</dbReference>
<dbReference type="AlphaFoldDB" id="A0A4R7PE79"/>
<evidence type="ECO:0000313" key="10">
    <source>
        <dbReference type="Proteomes" id="UP000295341"/>
    </source>
</evidence>
<dbReference type="FunFam" id="3.30.70.580:FF:000001">
    <property type="entry name" value="tRNA pseudouridine synthase A"/>
    <property type="match status" value="1"/>
</dbReference>
<evidence type="ECO:0000256" key="6">
    <source>
        <dbReference type="PIRSR" id="PIRSR001430-2"/>
    </source>
</evidence>
<dbReference type="GO" id="GO:0160147">
    <property type="term" value="F:tRNA pseudouridine(38-40) synthase activity"/>
    <property type="evidence" value="ECO:0007669"/>
    <property type="project" value="UniProtKB-EC"/>
</dbReference>
<dbReference type="Proteomes" id="UP000295341">
    <property type="component" value="Unassembled WGS sequence"/>
</dbReference>
<dbReference type="RefSeq" id="WP_133880994.1">
    <property type="nucleotide sequence ID" value="NZ_MWIN01000001.1"/>
</dbReference>
<keyword evidence="10" id="KW-1185">Reference proteome</keyword>
<comment type="function">
    <text evidence="4">Formation of pseudouridine at positions 38, 39 and 40 in the anticodon stem and loop of transfer RNAs.</text>
</comment>
<evidence type="ECO:0000256" key="7">
    <source>
        <dbReference type="RuleBase" id="RU003792"/>
    </source>
</evidence>
<dbReference type="InterPro" id="IPR020103">
    <property type="entry name" value="PsdUridine_synth_cat_dom_sf"/>
</dbReference>
<dbReference type="HAMAP" id="MF_00171">
    <property type="entry name" value="TruA"/>
    <property type="match status" value="1"/>
</dbReference>
<dbReference type="EC" id="5.4.99.12" evidence="4"/>
<protein>
    <recommendedName>
        <fullName evidence="4">tRNA pseudouridine synthase A</fullName>
        <ecNumber evidence="4">5.4.99.12</ecNumber>
    </recommendedName>
    <alternativeName>
        <fullName evidence="4">tRNA pseudouridine(38-40) synthase</fullName>
    </alternativeName>
    <alternativeName>
        <fullName evidence="4">tRNA pseudouridylate synthase I</fullName>
    </alternativeName>
    <alternativeName>
        <fullName evidence="4">tRNA-uridine isomerase I</fullName>
    </alternativeName>
</protein>
<evidence type="ECO:0000256" key="1">
    <source>
        <dbReference type="ARBA" id="ARBA00009375"/>
    </source>
</evidence>
<proteinExistence type="inferred from homology"/>